<feature type="transmembrane region" description="Helical" evidence="1">
    <location>
        <begin position="7"/>
        <end position="28"/>
    </location>
</feature>
<keyword evidence="1" id="KW-0472">Membrane</keyword>
<feature type="transmembrane region" description="Helical" evidence="1">
    <location>
        <begin position="48"/>
        <end position="72"/>
    </location>
</feature>
<evidence type="ECO:0000256" key="1">
    <source>
        <dbReference type="SAM" id="Phobius"/>
    </source>
</evidence>
<accession>A0ABZ2YQM2</accession>
<evidence type="ECO:0008006" key="4">
    <source>
        <dbReference type="Google" id="ProtNLM"/>
    </source>
</evidence>
<sequence>MGTILTVILEGFFVYLFKYPGAFVRWIITGRRRPFQEILKGNWYLNGWIGLLTMLLLVFTVVCSFIIVFEIIL</sequence>
<dbReference type="EMBL" id="CP149822">
    <property type="protein sequence ID" value="WZN41149.1"/>
    <property type="molecule type" value="Genomic_DNA"/>
</dbReference>
<organism evidence="2 3">
    <name type="scientific">Chitinophaga pollutisoli</name>
    <dbReference type="NCBI Taxonomy" id="3133966"/>
    <lineage>
        <taxon>Bacteria</taxon>
        <taxon>Pseudomonadati</taxon>
        <taxon>Bacteroidota</taxon>
        <taxon>Chitinophagia</taxon>
        <taxon>Chitinophagales</taxon>
        <taxon>Chitinophagaceae</taxon>
        <taxon>Chitinophaga</taxon>
    </lineage>
</organism>
<protein>
    <recommendedName>
        <fullName evidence="4">DUF5808 domain-containing protein</fullName>
    </recommendedName>
</protein>
<evidence type="ECO:0000313" key="3">
    <source>
        <dbReference type="Proteomes" id="UP001485459"/>
    </source>
</evidence>
<reference evidence="3" key="1">
    <citation type="submission" date="2024-03" db="EMBL/GenBank/DDBJ databases">
        <title>Chitinophaga horti sp. nov., isolated from garden soil.</title>
        <authorList>
            <person name="Lee D.S."/>
            <person name="Han D.M."/>
            <person name="Baek J.H."/>
            <person name="Choi D.G."/>
            <person name="Jeon J.H."/>
            <person name="Jeon C.O."/>
        </authorList>
    </citation>
    <scope>NUCLEOTIDE SEQUENCE [LARGE SCALE GENOMIC DNA]</scope>
    <source>
        <strain evidence="3">GPA1</strain>
    </source>
</reference>
<evidence type="ECO:0000313" key="2">
    <source>
        <dbReference type="EMBL" id="WZN41149.1"/>
    </source>
</evidence>
<keyword evidence="3" id="KW-1185">Reference proteome</keyword>
<keyword evidence="1" id="KW-1133">Transmembrane helix</keyword>
<dbReference type="RefSeq" id="WP_341836008.1">
    <property type="nucleotide sequence ID" value="NZ_CP149822.1"/>
</dbReference>
<keyword evidence="1" id="KW-0812">Transmembrane</keyword>
<gene>
    <name evidence="2" type="ORF">WJU16_24610</name>
</gene>
<dbReference type="Proteomes" id="UP001485459">
    <property type="component" value="Chromosome"/>
</dbReference>
<name>A0ABZ2YQM2_9BACT</name>
<proteinExistence type="predicted"/>